<evidence type="ECO:0008006" key="3">
    <source>
        <dbReference type="Google" id="ProtNLM"/>
    </source>
</evidence>
<organism evidence="1 2">
    <name type="scientific">Paracraurococcus lichenis</name>
    <dbReference type="NCBI Taxonomy" id="3064888"/>
    <lineage>
        <taxon>Bacteria</taxon>
        <taxon>Pseudomonadati</taxon>
        <taxon>Pseudomonadota</taxon>
        <taxon>Alphaproteobacteria</taxon>
        <taxon>Acetobacterales</taxon>
        <taxon>Roseomonadaceae</taxon>
        <taxon>Paracraurococcus</taxon>
    </lineage>
</organism>
<comment type="caution">
    <text evidence="1">The sequence shown here is derived from an EMBL/GenBank/DDBJ whole genome shotgun (WGS) entry which is preliminary data.</text>
</comment>
<dbReference type="SUPFAM" id="SSF53335">
    <property type="entry name" value="S-adenosyl-L-methionine-dependent methyltransferases"/>
    <property type="match status" value="1"/>
</dbReference>
<name>A0ABT9EAF2_9PROT</name>
<keyword evidence="2" id="KW-1185">Reference proteome</keyword>
<dbReference type="Proteomes" id="UP001243009">
    <property type="component" value="Unassembled WGS sequence"/>
</dbReference>
<proteinExistence type="predicted"/>
<reference evidence="1 2" key="1">
    <citation type="submission" date="2023-08" db="EMBL/GenBank/DDBJ databases">
        <title>The draft genome sequence of Paracraurococcus sp. LOR1-02.</title>
        <authorList>
            <person name="Kingkaew E."/>
            <person name="Tanasupawat S."/>
        </authorList>
    </citation>
    <scope>NUCLEOTIDE SEQUENCE [LARGE SCALE GENOMIC DNA]</scope>
    <source>
        <strain evidence="1 2">LOR1-02</strain>
    </source>
</reference>
<evidence type="ECO:0000313" key="2">
    <source>
        <dbReference type="Proteomes" id="UP001243009"/>
    </source>
</evidence>
<dbReference type="EMBL" id="JAUTWS010000073">
    <property type="protein sequence ID" value="MDO9713149.1"/>
    <property type="molecule type" value="Genomic_DNA"/>
</dbReference>
<dbReference type="RefSeq" id="WP_305108009.1">
    <property type="nucleotide sequence ID" value="NZ_JAUTWS010000073.1"/>
</dbReference>
<protein>
    <recommendedName>
        <fullName evidence="3">Class I SAM-dependent methyltransferase</fullName>
    </recommendedName>
</protein>
<dbReference type="InterPro" id="IPR029063">
    <property type="entry name" value="SAM-dependent_MTases_sf"/>
</dbReference>
<gene>
    <name evidence="1" type="ORF">Q7A36_32775</name>
</gene>
<dbReference type="Gene3D" id="3.40.50.150">
    <property type="entry name" value="Vaccinia Virus protein VP39"/>
    <property type="match status" value="1"/>
</dbReference>
<accession>A0ABT9EAF2</accession>
<evidence type="ECO:0000313" key="1">
    <source>
        <dbReference type="EMBL" id="MDO9713149.1"/>
    </source>
</evidence>
<sequence length="116" mass="12650">MPSADDAVGWYEGRAEALARQYEAVPADEVHVWLQALLPTAPALLLDVGVETDRDAAWLASQGYEVLAVEPSVAMRREGQPLHPANRIRWLEDRLATLATILRLGLPADVILLSGV</sequence>